<keyword evidence="7" id="KW-0902">Two-component regulatory system</keyword>
<comment type="catalytic activity">
    <reaction evidence="1">
        <text>ATP + protein L-histidine = ADP + protein N-phospho-L-histidine.</text>
        <dbReference type="EC" id="2.7.13.3"/>
    </reaction>
</comment>
<dbReference type="PRINTS" id="PR00344">
    <property type="entry name" value="BCTRLSENSOR"/>
</dbReference>
<dbReference type="GO" id="GO:0000155">
    <property type="term" value="F:phosphorelay sensor kinase activity"/>
    <property type="evidence" value="ECO:0007669"/>
    <property type="project" value="InterPro"/>
</dbReference>
<keyword evidence="4" id="KW-0547">Nucleotide-binding</keyword>
<dbReference type="PANTHER" id="PTHR34220">
    <property type="entry name" value="SENSOR HISTIDINE KINASE YPDA"/>
    <property type="match status" value="1"/>
</dbReference>
<reference evidence="9 10" key="1">
    <citation type="submission" date="2014-02" db="EMBL/GenBank/DDBJ databases">
        <title>Genome sequence of Paenibacillus darwinianus reveals adaptive mechanisms for survival in Antarctic soils.</title>
        <authorList>
            <person name="Dsouza M."/>
            <person name="Taylor M.W."/>
            <person name="Turner S.J."/>
            <person name="Aislabie J."/>
        </authorList>
    </citation>
    <scope>NUCLEOTIDE SEQUENCE [LARGE SCALE GENOMIC DNA]</scope>
    <source>
        <strain evidence="9 10">CE1</strain>
    </source>
</reference>
<evidence type="ECO:0000256" key="2">
    <source>
        <dbReference type="ARBA" id="ARBA00012438"/>
    </source>
</evidence>
<accession>A0A9W5RZB4</accession>
<dbReference type="Pfam" id="PF02518">
    <property type="entry name" value="HATPase_c"/>
    <property type="match status" value="1"/>
</dbReference>
<keyword evidence="5" id="KW-0418">Kinase</keyword>
<evidence type="ECO:0000256" key="5">
    <source>
        <dbReference type="ARBA" id="ARBA00022777"/>
    </source>
</evidence>
<dbReference type="GO" id="GO:0005524">
    <property type="term" value="F:ATP binding"/>
    <property type="evidence" value="ECO:0007669"/>
    <property type="project" value="UniProtKB-KW"/>
</dbReference>
<evidence type="ECO:0000256" key="6">
    <source>
        <dbReference type="ARBA" id="ARBA00022840"/>
    </source>
</evidence>
<dbReference type="Proteomes" id="UP000053750">
    <property type="component" value="Unassembled WGS sequence"/>
</dbReference>
<dbReference type="Pfam" id="PF06580">
    <property type="entry name" value="His_kinase"/>
    <property type="match status" value="1"/>
</dbReference>
<dbReference type="EC" id="2.7.13.3" evidence="2"/>
<dbReference type="Gene3D" id="3.30.565.10">
    <property type="entry name" value="Histidine kinase-like ATPase, C-terminal domain"/>
    <property type="match status" value="1"/>
</dbReference>
<sequence>MTQLLGKLLRYGIGTGMETVRLAKEFEHLSMYVELLNYRYGNKFILKLPDDSVDLDMPIMKLLFQPIVENAVYHGLNDSKSTMGIVISYRFEGTDHVFTVQDNGAGMNPETLERLRYRLLHGGPSSGKRGIGLRNVNERLKLLFGQPYGIGIASSPGEGTMVTVRFPAVTEEGEGLDA</sequence>
<dbReference type="EMBL" id="JFHU01000190">
    <property type="protein sequence ID" value="EXX86471.1"/>
    <property type="molecule type" value="Genomic_DNA"/>
</dbReference>
<feature type="domain" description="Histidine kinase" evidence="8">
    <location>
        <begin position="1"/>
        <end position="170"/>
    </location>
</feature>
<keyword evidence="10" id="KW-1185">Reference proteome</keyword>
<dbReference type="PROSITE" id="PS50109">
    <property type="entry name" value="HIS_KIN"/>
    <property type="match status" value="1"/>
</dbReference>
<dbReference type="AlphaFoldDB" id="A0A9W5RZB4"/>
<evidence type="ECO:0000256" key="3">
    <source>
        <dbReference type="ARBA" id="ARBA00022679"/>
    </source>
</evidence>
<dbReference type="InterPro" id="IPR005467">
    <property type="entry name" value="His_kinase_dom"/>
</dbReference>
<dbReference type="InterPro" id="IPR003594">
    <property type="entry name" value="HATPase_dom"/>
</dbReference>
<name>A0A9W5RZB4_9BACL</name>
<keyword evidence="3" id="KW-0808">Transferase</keyword>
<keyword evidence="6" id="KW-0067">ATP-binding</keyword>
<evidence type="ECO:0000259" key="8">
    <source>
        <dbReference type="PROSITE" id="PS50109"/>
    </source>
</evidence>
<dbReference type="PANTHER" id="PTHR34220:SF7">
    <property type="entry name" value="SENSOR HISTIDINE KINASE YPDA"/>
    <property type="match status" value="1"/>
</dbReference>
<dbReference type="SMART" id="SM00387">
    <property type="entry name" value="HATPase_c"/>
    <property type="match status" value="1"/>
</dbReference>
<dbReference type="InterPro" id="IPR050640">
    <property type="entry name" value="Bact_2-comp_sensor_kinase"/>
</dbReference>
<dbReference type="InterPro" id="IPR004358">
    <property type="entry name" value="Sig_transdc_His_kin-like_C"/>
</dbReference>
<dbReference type="SUPFAM" id="SSF55874">
    <property type="entry name" value="ATPase domain of HSP90 chaperone/DNA topoisomerase II/histidine kinase"/>
    <property type="match status" value="1"/>
</dbReference>
<evidence type="ECO:0000313" key="10">
    <source>
        <dbReference type="Proteomes" id="UP000053750"/>
    </source>
</evidence>
<evidence type="ECO:0000256" key="1">
    <source>
        <dbReference type="ARBA" id="ARBA00000085"/>
    </source>
</evidence>
<evidence type="ECO:0000256" key="7">
    <source>
        <dbReference type="ARBA" id="ARBA00023012"/>
    </source>
</evidence>
<dbReference type="InterPro" id="IPR036890">
    <property type="entry name" value="HATPase_C_sf"/>
</dbReference>
<protein>
    <recommendedName>
        <fullName evidence="2">histidine kinase</fullName>
        <ecNumber evidence="2">2.7.13.3</ecNumber>
    </recommendedName>
</protein>
<comment type="caution">
    <text evidence="9">The sequence shown here is derived from an EMBL/GenBank/DDBJ whole genome shotgun (WGS) entry which is preliminary data.</text>
</comment>
<evidence type="ECO:0000256" key="4">
    <source>
        <dbReference type="ARBA" id="ARBA00022741"/>
    </source>
</evidence>
<proteinExistence type="predicted"/>
<gene>
    <name evidence="9" type="ORF">BG53_06175</name>
</gene>
<dbReference type="GO" id="GO:0016020">
    <property type="term" value="C:membrane"/>
    <property type="evidence" value="ECO:0007669"/>
    <property type="project" value="InterPro"/>
</dbReference>
<organism evidence="9 10">
    <name type="scientific">Paenibacillus darwinianus</name>
    <dbReference type="NCBI Taxonomy" id="1380763"/>
    <lineage>
        <taxon>Bacteria</taxon>
        <taxon>Bacillati</taxon>
        <taxon>Bacillota</taxon>
        <taxon>Bacilli</taxon>
        <taxon>Bacillales</taxon>
        <taxon>Paenibacillaceae</taxon>
        <taxon>Paenibacillus</taxon>
    </lineage>
</organism>
<evidence type="ECO:0000313" key="9">
    <source>
        <dbReference type="EMBL" id="EXX86471.1"/>
    </source>
</evidence>
<dbReference type="InterPro" id="IPR010559">
    <property type="entry name" value="Sig_transdc_His_kin_internal"/>
</dbReference>